<dbReference type="PANTHER" id="PTHR20982">
    <property type="entry name" value="RIBOSOME RECYCLING FACTOR"/>
    <property type="match status" value="1"/>
</dbReference>
<proteinExistence type="inferred from homology"/>
<name>A0A7U6GEJ0_CALEA</name>
<evidence type="ECO:0000256" key="1">
    <source>
        <dbReference type="ARBA" id="ARBA00004496"/>
    </source>
</evidence>
<dbReference type="CDD" id="cd00520">
    <property type="entry name" value="RRF"/>
    <property type="match status" value="1"/>
</dbReference>
<comment type="function">
    <text evidence="5 6">Responsible for the release of ribosomes from messenger RNA at the termination of protein biosynthesis. May increase the efficiency of translation by recycling ribosomes from one round of translation to another.</text>
</comment>
<dbReference type="GO" id="GO:0006415">
    <property type="term" value="P:translational termination"/>
    <property type="evidence" value="ECO:0007669"/>
    <property type="project" value="UniProtKB-UniRule"/>
</dbReference>
<keyword evidence="4 6" id="KW-0648">Protein biosynthesis</keyword>
<evidence type="ECO:0000313" key="10">
    <source>
        <dbReference type="Proteomes" id="UP000004793"/>
    </source>
</evidence>
<evidence type="ECO:0000256" key="4">
    <source>
        <dbReference type="ARBA" id="ARBA00022917"/>
    </source>
</evidence>
<keyword evidence="3 6" id="KW-0963">Cytoplasm</keyword>
<dbReference type="EMBL" id="AP012051">
    <property type="protein sequence ID" value="BAL80934.1"/>
    <property type="molecule type" value="Genomic_DNA"/>
</dbReference>
<dbReference type="NCBIfam" id="TIGR00496">
    <property type="entry name" value="frr"/>
    <property type="match status" value="1"/>
</dbReference>
<dbReference type="Pfam" id="PF01765">
    <property type="entry name" value="RRF"/>
    <property type="match status" value="1"/>
</dbReference>
<dbReference type="Gene3D" id="1.10.132.20">
    <property type="entry name" value="Ribosome-recycling factor"/>
    <property type="match status" value="1"/>
</dbReference>
<accession>A0A7U6GEJ0</accession>
<evidence type="ECO:0000313" key="9">
    <source>
        <dbReference type="EMBL" id="BAL80934.1"/>
    </source>
</evidence>
<dbReference type="GO" id="GO:0043023">
    <property type="term" value="F:ribosomal large subunit binding"/>
    <property type="evidence" value="ECO:0007669"/>
    <property type="project" value="TreeGrafter"/>
</dbReference>
<keyword evidence="7" id="KW-0175">Coiled coil</keyword>
<dbReference type="GO" id="GO:0005737">
    <property type="term" value="C:cytoplasm"/>
    <property type="evidence" value="ECO:0007669"/>
    <property type="project" value="UniProtKB-SubCell"/>
</dbReference>
<evidence type="ECO:0000256" key="7">
    <source>
        <dbReference type="SAM" id="Coils"/>
    </source>
</evidence>
<dbReference type="FunFam" id="3.30.1360.40:FF:000001">
    <property type="entry name" value="Ribosome-recycling factor"/>
    <property type="match status" value="1"/>
</dbReference>
<dbReference type="PANTHER" id="PTHR20982:SF3">
    <property type="entry name" value="MITOCHONDRIAL RIBOSOME RECYCLING FACTOR PSEUDO 1"/>
    <property type="match status" value="1"/>
</dbReference>
<evidence type="ECO:0000259" key="8">
    <source>
        <dbReference type="Pfam" id="PF01765"/>
    </source>
</evidence>
<dbReference type="InterPro" id="IPR036191">
    <property type="entry name" value="RRF_sf"/>
</dbReference>
<sequence length="189" mass="22135">MNAELEKKILSETEEKMKKAVEVMEREFAKIMATRVTPEILDPVKVEAYGTLMPLKQVATVVSPKPRLLVVEPWDKSLLKEIERAILKANLGVTPQSDGTTITLPFPKLTEEERQRFVVQVKKLAEEFREEVRAIRRDEIEKIKTMEKNKEISEDDKFRLQEKIQQLTEKYIDIIDDRLEKKEKEILEV</sequence>
<dbReference type="RefSeq" id="WP_014453337.1">
    <property type="nucleotide sequence ID" value="NC_017096.1"/>
</dbReference>
<organism evidence="9 10">
    <name type="scientific">Caldisericum exile (strain DSM 21853 / NBRC 104410 / AZM16c01)</name>
    <dbReference type="NCBI Taxonomy" id="511051"/>
    <lineage>
        <taxon>Bacteria</taxon>
        <taxon>Pseudomonadati</taxon>
        <taxon>Caldisericota/Cryosericota group</taxon>
        <taxon>Caldisericota</taxon>
        <taxon>Caldisericia</taxon>
        <taxon>Caldisericales</taxon>
        <taxon>Caldisericaceae</taxon>
        <taxon>Caldisericum</taxon>
    </lineage>
</organism>
<evidence type="ECO:0000256" key="5">
    <source>
        <dbReference type="ARBA" id="ARBA00025050"/>
    </source>
</evidence>
<protein>
    <recommendedName>
        <fullName evidence="6">Ribosome-recycling factor</fullName>
        <shortName evidence="6">RRF</shortName>
    </recommendedName>
    <alternativeName>
        <fullName evidence="6">Ribosome-releasing factor</fullName>
    </alternativeName>
</protein>
<dbReference type="FunFam" id="1.10.132.20:FF:000001">
    <property type="entry name" value="Ribosome-recycling factor"/>
    <property type="match status" value="1"/>
</dbReference>
<dbReference type="InterPro" id="IPR002661">
    <property type="entry name" value="Ribosome_recyc_fac"/>
</dbReference>
<dbReference type="OrthoDB" id="9804006at2"/>
<gene>
    <name evidence="6 9" type="primary">frr</name>
    <name evidence="9" type="ordered locus">CSE_08080</name>
</gene>
<dbReference type="KEGG" id="cex:CSE_08080"/>
<dbReference type="Proteomes" id="UP000004793">
    <property type="component" value="Chromosome"/>
</dbReference>
<dbReference type="InterPro" id="IPR023584">
    <property type="entry name" value="Ribosome_recyc_fac_dom"/>
</dbReference>
<feature type="domain" description="Ribosome recycling factor" evidence="8">
    <location>
        <begin position="25"/>
        <end position="187"/>
    </location>
</feature>
<comment type="similarity">
    <text evidence="2 6">Belongs to the RRF family.</text>
</comment>
<keyword evidence="10" id="KW-1185">Reference proteome</keyword>
<evidence type="ECO:0000256" key="3">
    <source>
        <dbReference type="ARBA" id="ARBA00022490"/>
    </source>
</evidence>
<reference evidence="9 10" key="1">
    <citation type="submission" date="2011-01" db="EMBL/GenBank/DDBJ databases">
        <title>Whole genome sequence of Caldisericum exile AZM16c01.</title>
        <authorList>
            <person name="Narita-Yamada S."/>
            <person name="Kawakoshi A."/>
            <person name="Nakamura S."/>
            <person name="Sasagawa M."/>
            <person name="Fukada J."/>
            <person name="Sekine M."/>
            <person name="Kato Y."/>
            <person name="Fukai R."/>
            <person name="Sasaki K."/>
            <person name="Hanamaki A."/>
            <person name="Narita H."/>
            <person name="Konno Y."/>
            <person name="Mori K."/>
            <person name="Yamazaki S."/>
            <person name="Suzuki K."/>
            <person name="Fujita N."/>
        </authorList>
    </citation>
    <scope>NUCLEOTIDE SEQUENCE [LARGE SCALE GENOMIC DNA]</scope>
    <source>
        <strain evidence="10">DSM 21853 / NBRC 104410 / AZM16c01</strain>
    </source>
</reference>
<dbReference type="HAMAP" id="MF_00040">
    <property type="entry name" value="RRF"/>
    <property type="match status" value="1"/>
</dbReference>
<comment type="subcellular location">
    <subcellularLocation>
        <location evidence="1 6">Cytoplasm</location>
    </subcellularLocation>
</comment>
<dbReference type="AlphaFoldDB" id="A0A7U6GEJ0"/>
<feature type="coiled-coil region" evidence="7">
    <location>
        <begin position="118"/>
        <end position="170"/>
    </location>
</feature>
<evidence type="ECO:0000256" key="2">
    <source>
        <dbReference type="ARBA" id="ARBA00005912"/>
    </source>
</evidence>
<evidence type="ECO:0000256" key="6">
    <source>
        <dbReference type="HAMAP-Rule" id="MF_00040"/>
    </source>
</evidence>
<dbReference type="SUPFAM" id="SSF55194">
    <property type="entry name" value="Ribosome recycling factor, RRF"/>
    <property type="match status" value="1"/>
</dbReference>
<dbReference type="Gene3D" id="3.30.1360.40">
    <property type="match status" value="1"/>
</dbReference>